<dbReference type="InterPro" id="IPR029096">
    <property type="entry name" value="Dppa3"/>
</dbReference>
<feature type="region of interest" description="Disordered" evidence="1">
    <location>
        <begin position="1"/>
        <end position="95"/>
    </location>
</feature>
<name>A0ABQ9TEV5_SAGOE</name>
<evidence type="ECO:0000313" key="2">
    <source>
        <dbReference type="EMBL" id="KAK2083264.1"/>
    </source>
</evidence>
<feature type="compositionally biased region" description="Polar residues" evidence="1">
    <location>
        <begin position="7"/>
        <end position="30"/>
    </location>
</feature>
<dbReference type="PANTHER" id="PTHR31577:SF3">
    <property type="entry name" value="PROTEIN FAM156A_FAM156B"/>
    <property type="match status" value="1"/>
</dbReference>
<sequence>TQGPGGASSWDQTSMDPLQKQNPASPSKSFPMTAAETSREGPAPSQPSYSEQLMMGLSNLSPGPGLSNLNLGPGPSNLSPGPGPGPGPSHSAPLPEGLLQQRYREEKTLEEQRWERLEFLQRKKAFLRHVRRRHRDHMAPYAVGREARISPLGDRGQNRFRCECRYCQSHRPNLSGIPGERNRAPLPSSWETLVQGLSGLTLNLGTNQPGPLPEAALQPQEAEEKRQRERQQESKIMFQRLLKQWLEEN</sequence>
<gene>
    <name evidence="2" type="ORF">P7K49_038500</name>
</gene>
<protein>
    <recommendedName>
        <fullName evidence="4">FAM156A</fullName>
    </recommendedName>
</protein>
<feature type="non-terminal residue" evidence="2">
    <location>
        <position position="1"/>
    </location>
</feature>
<dbReference type="PANTHER" id="PTHR31577">
    <property type="entry name" value="DEVELOPMENTAL PLURIPOTENCY-ASSOCIATED PROTEIN 3-RELATED"/>
    <property type="match status" value="1"/>
</dbReference>
<evidence type="ECO:0000256" key="1">
    <source>
        <dbReference type="SAM" id="MobiDB-lite"/>
    </source>
</evidence>
<proteinExistence type="predicted"/>
<accession>A0ABQ9TEV5</accession>
<dbReference type="EMBL" id="JASSZA010000023">
    <property type="protein sequence ID" value="KAK2083264.1"/>
    <property type="molecule type" value="Genomic_DNA"/>
</dbReference>
<evidence type="ECO:0000313" key="3">
    <source>
        <dbReference type="Proteomes" id="UP001266305"/>
    </source>
</evidence>
<organism evidence="2 3">
    <name type="scientific">Saguinus oedipus</name>
    <name type="common">Cotton-top tamarin</name>
    <name type="synonym">Oedipomidas oedipus</name>
    <dbReference type="NCBI Taxonomy" id="9490"/>
    <lineage>
        <taxon>Eukaryota</taxon>
        <taxon>Metazoa</taxon>
        <taxon>Chordata</taxon>
        <taxon>Craniata</taxon>
        <taxon>Vertebrata</taxon>
        <taxon>Euteleostomi</taxon>
        <taxon>Mammalia</taxon>
        <taxon>Eutheria</taxon>
        <taxon>Euarchontoglires</taxon>
        <taxon>Primates</taxon>
        <taxon>Haplorrhini</taxon>
        <taxon>Platyrrhini</taxon>
        <taxon>Cebidae</taxon>
        <taxon>Callitrichinae</taxon>
        <taxon>Saguinus</taxon>
    </lineage>
</organism>
<dbReference type="Pfam" id="PF15549">
    <property type="entry name" value="PGC7_Stella"/>
    <property type="match status" value="2"/>
</dbReference>
<dbReference type="Proteomes" id="UP001266305">
    <property type="component" value="Unassembled WGS sequence"/>
</dbReference>
<feature type="region of interest" description="Disordered" evidence="1">
    <location>
        <begin position="201"/>
        <end position="233"/>
    </location>
</feature>
<keyword evidence="3" id="KW-1185">Reference proteome</keyword>
<comment type="caution">
    <text evidence="2">The sequence shown here is derived from an EMBL/GenBank/DDBJ whole genome shotgun (WGS) entry which is preliminary data.</text>
</comment>
<feature type="compositionally biased region" description="Low complexity" evidence="1">
    <location>
        <begin position="201"/>
        <end position="220"/>
    </location>
</feature>
<reference evidence="2 3" key="1">
    <citation type="submission" date="2023-05" db="EMBL/GenBank/DDBJ databases">
        <title>B98-5 Cell Line De Novo Hybrid Assembly: An Optical Mapping Approach.</title>
        <authorList>
            <person name="Kananen K."/>
            <person name="Auerbach J.A."/>
            <person name="Kautto E."/>
            <person name="Blachly J.S."/>
        </authorList>
    </citation>
    <scope>NUCLEOTIDE SEQUENCE [LARGE SCALE GENOMIC DNA]</scope>
    <source>
        <strain evidence="2">B95-8</strain>
        <tissue evidence="2">Cell line</tissue>
    </source>
</reference>
<evidence type="ECO:0008006" key="4">
    <source>
        <dbReference type="Google" id="ProtNLM"/>
    </source>
</evidence>
<feature type="compositionally biased region" description="Low complexity" evidence="1">
    <location>
        <begin position="56"/>
        <end position="80"/>
    </location>
</feature>
<feature type="compositionally biased region" description="Basic and acidic residues" evidence="1">
    <location>
        <begin position="222"/>
        <end position="233"/>
    </location>
</feature>